<evidence type="ECO:0000259" key="2">
    <source>
        <dbReference type="PROSITE" id="PS50010"/>
    </source>
</evidence>
<feature type="compositionally biased region" description="Low complexity" evidence="1">
    <location>
        <begin position="123"/>
        <end position="139"/>
    </location>
</feature>
<evidence type="ECO:0000256" key="1">
    <source>
        <dbReference type="SAM" id="MobiDB-lite"/>
    </source>
</evidence>
<sequence>MHHHHHQSPSSLKELINHPSPSHHQHHQHRHFLTLNSILSPSSVTPQSHYRTQSSKITNQSPNDHPQSPNQLQHHEPTSFFIHPTNSKSHLTDEFLSTDEFASAEEGDESIWIAGSADDPELSSSYTSSSATSSNQSNNKPISKPIKSPFLSIRETLIRPSLPLSWTSAPNLKSSDSNQSSKHTVARKSKSTLPTPISRHSDQIPTPSHQIQQPTPPEERRPQLRAPQQVRKSSSKEDFTAQQHHRSSKLISHPVAKSLSRAFGSDFFNLNHKPDQSTPSQENRKSKPTRPRLPSSTSSYLSFKSFHHHHSPQSPHEDHHPHHQDPKNHRLSSVEMSKPMISLPLFLTPSSSALPLSHPRSHSSPGTILTDQTHLEEHHHGLGHHKRRHRQLTSDEKPSSRNSSTLYLKQLSNLFHPHLSHHHLNQTPRERLVSTISTQSSAMAIPPTWKEEVAKEDYLNLLSLYGPQEMKRQEVIYELMETERRYVSQVSKLMRLVYKSEEIEHESIFEVLPIEIKLIFEELKKILRIHEADVNLSSLRSKSKVKENVAKDWLKIINRFKVYETFLIKFEKSIQSIEELKKLDSDHRYWIGLKRIERLETDDLRFGQSEVFNGLSLTSFLLKPVQRLMKYPLFFKETEEEEQEEEDGVGEGERFKDVEVIVFEHEILIGIEVFKLTRFDERLISSGIIKVWVKSNLGLGKEESEVSSGFGFGLPILVYGNLNESKERKKLKEFVRLLNGLV</sequence>
<dbReference type="Gene3D" id="1.20.900.10">
    <property type="entry name" value="Dbl homology (DH) domain"/>
    <property type="match status" value="1"/>
</dbReference>
<dbReference type="AlphaFoldDB" id="F4REX7"/>
<name>F4REX7_MELLP</name>
<dbReference type="PROSITE" id="PS50010">
    <property type="entry name" value="DH_2"/>
    <property type="match status" value="1"/>
</dbReference>
<dbReference type="InterPro" id="IPR035899">
    <property type="entry name" value="DBL_dom_sf"/>
</dbReference>
<feature type="compositionally biased region" description="Basic residues" evidence="1">
    <location>
        <begin position="381"/>
        <end position="391"/>
    </location>
</feature>
<feature type="compositionally biased region" description="Basic and acidic residues" evidence="1">
    <location>
        <begin position="315"/>
        <end position="328"/>
    </location>
</feature>
<feature type="compositionally biased region" description="Polar residues" evidence="1">
    <location>
        <begin position="34"/>
        <end position="72"/>
    </location>
</feature>
<dbReference type="SMART" id="SM00325">
    <property type="entry name" value="RhoGEF"/>
    <property type="match status" value="1"/>
</dbReference>
<evidence type="ECO:0000313" key="4">
    <source>
        <dbReference type="Proteomes" id="UP000001072"/>
    </source>
</evidence>
<dbReference type="InterPro" id="IPR000219">
    <property type="entry name" value="DH_dom"/>
</dbReference>
<dbReference type="Pfam" id="PF00621">
    <property type="entry name" value="RhoGEF"/>
    <property type="match status" value="1"/>
</dbReference>
<feature type="region of interest" description="Disordered" evidence="1">
    <location>
        <begin position="377"/>
        <end position="403"/>
    </location>
</feature>
<evidence type="ECO:0000313" key="3">
    <source>
        <dbReference type="EMBL" id="EGG09184.1"/>
    </source>
</evidence>
<protein>
    <recommendedName>
        <fullName evidence="2">DH domain-containing protein</fullName>
    </recommendedName>
</protein>
<reference evidence="4" key="1">
    <citation type="journal article" date="2011" name="Proc. Natl. Acad. Sci. U.S.A.">
        <title>Obligate biotrophy features unraveled by the genomic analysis of rust fungi.</title>
        <authorList>
            <person name="Duplessis S."/>
            <person name="Cuomo C.A."/>
            <person name="Lin Y.-C."/>
            <person name="Aerts A."/>
            <person name="Tisserant E."/>
            <person name="Veneault-Fourrey C."/>
            <person name="Joly D.L."/>
            <person name="Hacquard S."/>
            <person name="Amselem J."/>
            <person name="Cantarel B.L."/>
            <person name="Chiu R."/>
            <person name="Coutinho P.M."/>
            <person name="Feau N."/>
            <person name="Field M."/>
            <person name="Frey P."/>
            <person name="Gelhaye E."/>
            <person name="Goldberg J."/>
            <person name="Grabherr M.G."/>
            <person name="Kodira C.D."/>
            <person name="Kohler A."/>
            <person name="Kuees U."/>
            <person name="Lindquist E.A."/>
            <person name="Lucas S.M."/>
            <person name="Mago R."/>
            <person name="Mauceli E."/>
            <person name="Morin E."/>
            <person name="Murat C."/>
            <person name="Pangilinan J.L."/>
            <person name="Park R."/>
            <person name="Pearson M."/>
            <person name="Quesneville H."/>
            <person name="Rouhier N."/>
            <person name="Sakthikumar S."/>
            <person name="Salamov A.A."/>
            <person name="Schmutz J."/>
            <person name="Selles B."/>
            <person name="Shapiro H."/>
            <person name="Tanguay P."/>
            <person name="Tuskan G.A."/>
            <person name="Henrissat B."/>
            <person name="Van de Peer Y."/>
            <person name="Rouze P."/>
            <person name="Ellis J.G."/>
            <person name="Dodds P.N."/>
            <person name="Schein J.E."/>
            <person name="Zhong S."/>
            <person name="Hamelin R.C."/>
            <person name="Grigoriev I.V."/>
            <person name="Szabo L.J."/>
            <person name="Martin F."/>
        </authorList>
    </citation>
    <scope>NUCLEOTIDE SEQUENCE [LARGE SCALE GENOMIC DNA]</scope>
    <source>
        <strain evidence="4">98AG31 / pathotype 3-4-7</strain>
    </source>
</reference>
<accession>F4REX7</accession>
<gene>
    <name evidence="3" type="ORF">MELLADRAFT_104509</name>
</gene>
<dbReference type="EMBL" id="GL883098">
    <property type="protein sequence ID" value="EGG09184.1"/>
    <property type="molecule type" value="Genomic_DNA"/>
</dbReference>
<dbReference type="Proteomes" id="UP000001072">
    <property type="component" value="Unassembled WGS sequence"/>
</dbReference>
<feature type="region of interest" description="Disordered" evidence="1">
    <location>
        <begin position="1"/>
        <end position="86"/>
    </location>
</feature>
<dbReference type="VEuPathDB" id="FungiDB:MELLADRAFT_104509"/>
<organism evidence="4">
    <name type="scientific">Melampsora larici-populina (strain 98AG31 / pathotype 3-4-7)</name>
    <name type="common">Poplar leaf rust fungus</name>
    <dbReference type="NCBI Taxonomy" id="747676"/>
    <lineage>
        <taxon>Eukaryota</taxon>
        <taxon>Fungi</taxon>
        <taxon>Dikarya</taxon>
        <taxon>Basidiomycota</taxon>
        <taxon>Pucciniomycotina</taxon>
        <taxon>Pucciniomycetes</taxon>
        <taxon>Pucciniales</taxon>
        <taxon>Melampsoraceae</taxon>
        <taxon>Melampsora</taxon>
    </lineage>
</organism>
<feature type="region of interest" description="Disordered" evidence="1">
    <location>
        <begin position="116"/>
        <end position="146"/>
    </location>
</feature>
<dbReference type="InParanoid" id="F4REX7"/>
<feature type="compositionally biased region" description="Polar residues" evidence="1">
    <location>
        <begin position="164"/>
        <end position="183"/>
    </location>
</feature>
<feature type="region of interest" description="Disordered" evidence="1">
    <location>
        <begin position="267"/>
        <end position="332"/>
    </location>
</feature>
<dbReference type="STRING" id="747676.F4REX7"/>
<proteinExistence type="predicted"/>
<feature type="domain" description="DH" evidence="2">
    <location>
        <begin position="471"/>
        <end position="742"/>
    </location>
</feature>
<feature type="compositionally biased region" description="Basic residues" evidence="1">
    <location>
        <begin position="21"/>
        <end position="32"/>
    </location>
</feature>
<dbReference type="GO" id="GO:0005085">
    <property type="term" value="F:guanyl-nucleotide exchange factor activity"/>
    <property type="evidence" value="ECO:0007669"/>
    <property type="project" value="InterPro"/>
</dbReference>
<dbReference type="SUPFAM" id="SSF48065">
    <property type="entry name" value="DBL homology domain (DH-domain)"/>
    <property type="match status" value="1"/>
</dbReference>
<feature type="compositionally biased region" description="Low complexity" evidence="1">
    <location>
        <begin position="292"/>
        <end position="304"/>
    </location>
</feature>
<feature type="region of interest" description="Disordered" evidence="1">
    <location>
        <begin position="164"/>
        <end position="254"/>
    </location>
</feature>
<dbReference type="InterPro" id="IPR051092">
    <property type="entry name" value="FYVE_RhoGEF_PH"/>
</dbReference>
<dbReference type="KEGG" id="mlr:MELLADRAFT_104509"/>
<dbReference type="HOGENOM" id="CLU_374308_0_0_1"/>
<dbReference type="GeneID" id="18922292"/>
<dbReference type="OrthoDB" id="1716625at2759"/>
<dbReference type="RefSeq" id="XP_007407544.1">
    <property type="nucleotide sequence ID" value="XM_007407482.1"/>
</dbReference>
<dbReference type="PANTHER" id="PTHR12673">
    <property type="entry name" value="FACIOGENITAL DYSPLASIA PROTEIN"/>
    <property type="match status" value="1"/>
</dbReference>
<dbReference type="GO" id="GO:0005737">
    <property type="term" value="C:cytoplasm"/>
    <property type="evidence" value="ECO:0007669"/>
    <property type="project" value="TreeGrafter"/>
</dbReference>
<keyword evidence="4" id="KW-1185">Reference proteome</keyword>
<dbReference type="PANTHER" id="PTHR12673:SF159">
    <property type="entry name" value="LD03170P"/>
    <property type="match status" value="1"/>
</dbReference>